<dbReference type="InterPro" id="IPR004046">
    <property type="entry name" value="GST_C"/>
</dbReference>
<dbReference type="GO" id="GO:0003746">
    <property type="term" value="F:translation elongation factor activity"/>
    <property type="evidence" value="ECO:0007669"/>
    <property type="project" value="UniProtKB-UniRule"/>
</dbReference>
<dbReference type="Proteomes" id="UP000036681">
    <property type="component" value="Unplaced"/>
</dbReference>
<evidence type="ECO:0000256" key="1">
    <source>
        <dbReference type="ARBA" id="ARBA00022768"/>
    </source>
</evidence>
<dbReference type="InterPro" id="IPR036433">
    <property type="entry name" value="EF1B_G_C_sf"/>
</dbReference>
<evidence type="ECO:0000256" key="2">
    <source>
        <dbReference type="ARBA" id="ARBA00022917"/>
    </source>
</evidence>
<dbReference type="InterPro" id="IPR050802">
    <property type="entry name" value="EF-GSTs"/>
</dbReference>
<dbReference type="Gene3D" id="3.30.70.1010">
    <property type="entry name" value="Translation elongation factor EF1B, gamma chain, conserved domain"/>
    <property type="match status" value="1"/>
</dbReference>
<evidence type="ECO:0000256" key="5">
    <source>
        <dbReference type="SAM" id="MobiDB-lite"/>
    </source>
</evidence>
<dbReference type="CDD" id="cd03181">
    <property type="entry name" value="GST_C_EF1Bgamma_like"/>
    <property type="match status" value="1"/>
</dbReference>
<keyword evidence="1 4" id="KW-0251">Elongation factor</keyword>
<dbReference type="WBParaSite" id="ALUE_0002064901-mRNA-1">
    <property type="protein sequence ID" value="ALUE_0002064901-mRNA-1"/>
    <property type="gene ID" value="ALUE_0002064901"/>
</dbReference>
<dbReference type="Gene3D" id="3.40.30.10">
    <property type="entry name" value="Glutaredoxin"/>
    <property type="match status" value="1"/>
</dbReference>
<feature type="domain" description="EF-1-gamma C-terminal" evidence="6">
    <location>
        <begin position="270"/>
        <end position="429"/>
    </location>
</feature>
<dbReference type="FunFam" id="1.20.1050.10:FF:000006">
    <property type="entry name" value="Elongation factor 1 gamma"/>
    <property type="match status" value="1"/>
</dbReference>
<feature type="compositionally biased region" description="Basic and acidic residues" evidence="5">
    <location>
        <begin position="226"/>
        <end position="254"/>
    </location>
</feature>
<organism evidence="8 9">
    <name type="scientific">Ascaris lumbricoides</name>
    <name type="common">Giant roundworm</name>
    <dbReference type="NCBI Taxonomy" id="6252"/>
    <lineage>
        <taxon>Eukaryota</taxon>
        <taxon>Metazoa</taxon>
        <taxon>Ecdysozoa</taxon>
        <taxon>Nematoda</taxon>
        <taxon>Chromadorea</taxon>
        <taxon>Rhabditida</taxon>
        <taxon>Spirurina</taxon>
        <taxon>Ascaridomorpha</taxon>
        <taxon>Ascaridoidea</taxon>
        <taxon>Ascarididae</taxon>
        <taxon>Ascaris</taxon>
    </lineage>
</organism>
<feature type="region of interest" description="Disordered" evidence="5">
    <location>
        <begin position="226"/>
        <end position="270"/>
    </location>
</feature>
<feature type="domain" description="GST C-terminal" evidence="7">
    <location>
        <begin position="70"/>
        <end position="203"/>
    </location>
</feature>
<proteinExistence type="predicted"/>
<dbReference type="Pfam" id="PF00647">
    <property type="entry name" value="EF1G"/>
    <property type="match status" value="1"/>
</dbReference>
<evidence type="ECO:0000256" key="4">
    <source>
        <dbReference type="PROSITE-ProRule" id="PRU00519"/>
    </source>
</evidence>
<keyword evidence="2 4" id="KW-0648">Protein biosynthesis</keyword>
<name>A0A0M3IPH1_ASCLU</name>
<protein>
    <recommendedName>
        <fullName evidence="3">eEF-1B gamma</fullName>
    </recommendedName>
</protein>
<dbReference type="SUPFAM" id="SSF89942">
    <property type="entry name" value="eEF1-gamma domain"/>
    <property type="match status" value="1"/>
</dbReference>
<dbReference type="PROSITE" id="PS50405">
    <property type="entry name" value="GST_CTER"/>
    <property type="match status" value="1"/>
</dbReference>
<evidence type="ECO:0000313" key="8">
    <source>
        <dbReference type="Proteomes" id="UP000036681"/>
    </source>
</evidence>
<evidence type="ECO:0000256" key="3">
    <source>
        <dbReference type="ARBA" id="ARBA00030426"/>
    </source>
</evidence>
<accession>A0A0M3IPH1</accession>
<dbReference type="InterPro" id="IPR036282">
    <property type="entry name" value="Glutathione-S-Trfase_C_sf"/>
</dbReference>
<dbReference type="Gene3D" id="1.20.1050.10">
    <property type="match status" value="1"/>
</dbReference>
<dbReference type="SMART" id="SM01183">
    <property type="entry name" value="EF1G"/>
    <property type="match status" value="1"/>
</dbReference>
<dbReference type="FunFam" id="3.30.70.1010:FF:000001">
    <property type="entry name" value="Elongation factor 1-gamma 1"/>
    <property type="match status" value="1"/>
</dbReference>
<dbReference type="GO" id="GO:0005634">
    <property type="term" value="C:nucleus"/>
    <property type="evidence" value="ECO:0007669"/>
    <property type="project" value="TreeGrafter"/>
</dbReference>
<dbReference type="SUPFAM" id="SSF47616">
    <property type="entry name" value="GST C-terminal domain-like"/>
    <property type="match status" value="1"/>
</dbReference>
<sequence length="429" mass="48243">LQKVYGSEKSFRTQKVLIAAKLANADITLITDTPPADKFPLGVTPAYEDGNVLIFGAESIALHLAGQTLTHNSCTEVVQWLQWAEGNLLPNVLGFVLPSVSAAHIDNKVVDAAKNELVAQLKRLDTVLLTRTFLVGERMSVADISLALDLLPAYQYVLDSAMRAPLTNVNRWFNTIINQPCAKEILGEVSFATQTAKFDRKYIGDFLILPAIEAKFKELSAKLHKERQSSAHKEAKKAKGGEKKEQAQAKHEPAEEMDATEEALASEPKATDPFASMPKGTFVMDNFKRVYSNEDTATKAIPYFWENFDPANYSIWYAEYKYPEELTLTFMSCNLIGGMFQRLEKLKKNAFASVCLFGTDNNSTISGIWIWRGHELAFTLCPDWQVDYESYEWKKLDPADESTKKLVNEYLMWEGEFGGKKFNQGKIFK</sequence>
<dbReference type="GO" id="GO:0005737">
    <property type="term" value="C:cytoplasm"/>
    <property type="evidence" value="ECO:0007669"/>
    <property type="project" value="TreeGrafter"/>
</dbReference>
<reference evidence="9" key="1">
    <citation type="submission" date="2017-02" db="UniProtKB">
        <authorList>
            <consortium name="WormBaseParasite"/>
        </authorList>
    </citation>
    <scope>IDENTIFICATION</scope>
</reference>
<dbReference type="PROSITE" id="PS50040">
    <property type="entry name" value="EF1G_C"/>
    <property type="match status" value="1"/>
</dbReference>
<evidence type="ECO:0000259" key="7">
    <source>
        <dbReference type="PROSITE" id="PS50405"/>
    </source>
</evidence>
<dbReference type="AlphaFoldDB" id="A0A0M3IPH1"/>
<evidence type="ECO:0000259" key="6">
    <source>
        <dbReference type="PROSITE" id="PS50040"/>
    </source>
</evidence>
<keyword evidence="8" id="KW-1185">Reference proteome</keyword>
<dbReference type="PANTHER" id="PTHR43986">
    <property type="entry name" value="ELONGATION FACTOR 1-GAMMA"/>
    <property type="match status" value="1"/>
</dbReference>
<dbReference type="InterPro" id="IPR010987">
    <property type="entry name" value="Glutathione-S-Trfase_C-like"/>
</dbReference>
<dbReference type="InterPro" id="IPR001662">
    <property type="entry name" value="EF1B_G_C"/>
</dbReference>
<evidence type="ECO:0000313" key="9">
    <source>
        <dbReference type="WBParaSite" id="ALUE_0002064901-mRNA-1"/>
    </source>
</evidence>
<dbReference type="Pfam" id="PF00043">
    <property type="entry name" value="GST_C"/>
    <property type="match status" value="1"/>
</dbReference>
<dbReference type="PANTHER" id="PTHR43986:SF1">
    <property type="entry name" value="ELONGATION FACTOR 1-GAMMA"/>
    <property type="match status" value="1"/>
</dbReference>